<accession>A0AAD6TI54</accession>
<dbReference type="EMBL" id="JARJCM010000006">
    <property type="protein sequence ID" value="KAJ7044673.1"/>
    <property type="molecule type" value="Genomic_DNA"/>
</dbReference>
<reference evidence="1" key="1">
    <citation type="submission" date="2023-03" db="EMBL/GenBank/DDBJ databases">
        <title>Massive genome expansion in bonnet fungi (Mycena s.s.) driven by repeated elements and novel gene families across ecological guilds.</title>
        <authorList>
            <consortium name="Lawrence Berkeley National Laboratory"/>
            <person name="Harder C.B."/>
            <person name="Miyauchi S."/>
            <person name="Viragh M."/>
            <person name="Kuo A."/>
            <person name="Thoen E."/>
            <person name="Andreopoulos B."/>
            <person name="Lu D."/>
            <person name="Skrede I."/>
            <person name="Drula E."/>
            <person name="Henrissat B."/>
            <person name="Morin E."/>
            <person name="Kohler A."/>
            <person name="Barry K."/>
            <person name="LaButti K."/>
            <person name="Morin E."/>
            <person name="Salamov A."/>
            <person name="Lipzen A."/>
            <person name="Mereny Z."/>
            <person name="Hegedus B."/>
            <person name="Baldrian P."/>
            <person name="Stursova M."/>
            <person name="Weitz H."/>
            <person name="Taylor A."/>
            <person name="Grigoriev I.V."/>
            <person name="Nagy L.G."/>
            <person name="Martin F."/>
            <person name="Kauserud H."/>
        </authorList>
    </citation>
    <scope>NUCLEOTIDE SEQUENCE</scope>
    <source>
        <strain evidence="1">CBHHK200</strain>
    </source>
</reference>
<gene>
    <name evidence="1" type="ORF">C8F04DRAFT_1389003</name>
</gene>
<name>A0AAD6TI54_9AGAR</name>
<organism evidence="1 2">
    <name type="scientific">Mycena alexandri</name>
    <dbReference type="NCBI Taxonomy" id="1745969"/>
    <lineage>
        <taxon>Eukaryota</taxon>
        <taxon>Fungi</taxon>
        <taxon>Dikarya</taxon>
        <taxon>Basidiomycota</taxon>
        <taxon>Agaricomycotina</taxon>
        <taxon>Agaricomycetes</taxon>
        <taxon>Agaricomycetidae</taxon>
        <taxon>Agaricales</taxon>
        <taxon>Marasmiineae</taxon>
        <taxon>Mycenaceae</taxon>
        <taxon>Mycena</taxon>
    </lineage>
</organism>
<sequence>MVILPWVPLTSLTLTRIYPHECVPVLQQTPNLAYCKLDLCEHPSLPTTWPDVTLPRLESLTLVPYSPRPEAQLRYLETFIVPALCKLHITEAILENPIDTLTSFMLKSGCSLQEMYISGERRVSRDTYSRALQSVKLSFDEEYVGQEADIANNAESDSL</sequence>
<proteinExistence type="predicted"/>
<keyword evidence="2" id="KW-1185">Reference proteome</keyword>
<protein>
    <submittedName>
        <fullName evidence="1">Uncharacterized protein</fullName>
    </submittedName>
</protein>
<comment type="caution">
    <text evidence="1">The sequence shown here is derived from an EMBL/GenBank/DDBJ whole genome shotgun (WGS) entry which is preliminary data.</text>
</comment>
<dbReference type="AlphaFoldDB" id="A0AAD6TI54"/>
<evidence type="ECO:0000313" key="1">
    <source>
        <dbReference type="EMBL" id="KAJ7044673.1"/>
    </source>
</evidence>
<evidence type="ECO:0000313" key="2">
    <source>
        <dbReference type="Proteomes" id="UP001218188"/>
    </source>
</evidence>
<dbReference type="Proteomes" id="UP001218188">
    <property type="component" value="Unassembled WGS sequence"/>
</dbReference>